<proteinExistence type="predicted"/>
<name>A0A6M5YYZ3_9BACT</name>
<feature type="region of interest" description="Disordered" evidence="1">
    <location>
        <begin position="28"/>
        <end position="57"/>
    </location>
</feature>
<sequence>MRSIRELAADAHFGARIREINRVRLDAAESGATDRAGDADQKKRSLSCSDPRSPRDL</sequence>
<dbReference type="KEGG" id="ftj:FTUN_6666"/>
<dbReference type="Proteomes" id="UP000503447">
    <property type="component" value="Chromosome"/>
</dbReference>
<accession>A0A6M5YYZ3</accession>
<dbReference type="EMBL" id="CP053452">
    <property type="protein sequence ID" value="QJW99068.1"/>
    <property type="molecule type" value="Genomic_DNA"/>
</dbReference>
<gene>
    <name evidence="2" type="ORF">FTUN_6666</name>
</gene>
<dbReference type="AlphaFoldDB" id="A0A6M5YYZ3"/>
<evidence type="ECO:0000313" key="2">
    <source>
        <dbReference type="EMBL" id="QJW99068.1"/>
    </source>
</evidence>
<organism evidence="2 3">
    <name type="scientific">Frigoriglobus tundricola</name>
    <dbReference type="NCBI Taxonomy" id="2774151"/>
    <lineage>
        <taxon>Bacteria</taxon>
        <taxon>Pseudomonadati</taxon>
        <taxon>Planctomycetota</taxon>
        <taxon>Planctomycetia</taxon>
        <taxon>Gemmatales</taxon>
        <taxon>Gemmataceae</taxon>
        <taxon>Frigoriglobus</taxon>
    </lineage>
</organism>
<keyword evidence="3" id="KW-1185">Reference proteome</keyword>
<protein>
    <submittedName>
        <fullName evidence="2">Uncharacterized protein</fullName>
    </submittedName>
</protein>
<evidence type="ECO:0000256" key="1">
    <source>
        <dbReference type="SAM" id="MobiDB-lite"/>
    </source>
</evidence>
<evidence type="ECO:0000313" key="3">
    <source>
        <dbReference type="Proteomes" id="UP000503447"/>
    </source>
</evidence>
<reference evidence="3" key="1">
    <citation type="submission" date="2020-05" db="EMBL/GenBank/DDBJ databases">
        <title>Frigoriglobus tundricola gen. nov., sp. nov., a psychrotolerant cellulolytic planctomycete of the family Gemmataceae with two divergent copies of 16S rRNA gene.</title>
        <authorList>
            <person name="Kulichevskaya I.S."/>
            <person name="Ivanova A.A."/>
            <person name="Naumoff D.G."/>
            <person name="Beletsky A.V."/>
            <person name="Rijpstra W.I.C."/>
            <person name="Sinninghe Damste J.S."/>
            <person name="Mardanov A.V."/>
            <person name="Ravin N.V."/>
            <person name="Dedysh S.N."/>
        </authorList>
    </citation>
    <scope>NUCLEOTIDE SEQUENCE [LARGE SCALE GENOMIC DNA]</scope>
    <source>
        <strain evidence="3">PL17</strain>
    </source>
</reference>